<dbReference type="Proteomes" id="UP000245489">
    <property type="component" value="Unassembled WGS sequence"/>
</dbReference>
<comment type="function">
    <text evidence="5">Activates KDO (a required 8-carbon sugar) for incorporation into bacterial lipopolysaccharide in Gram-negative bacteria.</text>
</comment>
<protein>
    <recommendedName>
        <fullName evidence="5">3-deoxy-manno-octulosonate cytidylyltransferase</fullName>
        <ecNumber evidence="5">2.7.7.38</ecNumber>
    </recommendedName>
    <alternativeName>
        <fullName evidence="5">CMP-2-keto-3-deoxyoctulosonic acid synthase</fullName>
        <shortName evidence="5">CKS</shortName>
        <shortName evidence="5">CMP-KDO synthase</shortName>
    </alternativeName>
</protein>
<dbReference type="GO" id="GO:0008690">
    <property type="term" value="F:3-deoxy-manno-octulosonate cytidylyltransferase activity"/>
    <property type="evidence" value="ECO:0007669"/>
    <property type="project" value="UniProtKB-UniRule"/>
</dbReference>
<dbReference type="UniPathway" id="UPA00358">
    <property type="reaction ID" value="UER00476"/>
</dbReference>
<dbReference type="HAMAP" id="MF_00057">
    <property type="entry name" value="KdsB"/>
    <property type="match status" value="1"/>
</dbReference>
<proteinExistence type="inferred from homology"/>
<dbReference type="AlphaFoldDB" id="A0A316EAI3"/>
<dbReference type="PANTHER" id="PTHR42866">
    <property type="entry name" value="3-DEOXY-MANNO-OCTULOSONATE CYTIDYLYLTRANSFERASE"/>
    <property type="match status" value="1"/>
</dbReference>
<evidence type="ECO:0000256" key="2">
    <source>
        <dbReference type="ARBA" id="ARBA00022679"/>
    </source>
</evidence>
<evidence type="ECO:0000256" key="3">
    <source>
        <dbReference type="ARBA" id="ARBA00022695"/>
    </source>
</evidence>
<dbReference type="GO" id="GO:0005829">
    <property type="term" value="C:cytosol"/>
    <property type="evidence" value="ECO:0007669"/>
    <property type="project" value="TreeGrafter"/>
</dbReference>
<sequence length="261" mass="30042">MNKILGIIPARYASTRFPAKPLVDIGGKSMIQRVYEQASKSKSLAKVVVATDDERIFDHVQSFGGEVVMTSTKHPSGTDRCFETFQIVSRNDRKKQGKLYKKYDYVINIQGDEPFIQPEQIDILAACLTEKTELATLVKQIEDEQTLFNPNTPKVVFDNNHEAIYFTRQTVPYLRGIEKAKWLDAHDYYKHIGIYAYRVDVLKKITKLPMALLERVESLEQLRWLANGFKIKIAETPYESFGIDVPEDLEEALRRVTSFEK</sequence>
<dbReference type="SUPFAM" id="SSF53448">
    <property type="entry name" value="Nucleotide-diphospho-sugar transferases"/>
    <property type="match status" value="1"/>
</dbReference>
<evidence type="ECO:0000256" key="5">
    <source>
        <dbReference type="HAMAP-Rule" id="MF_00057"/>
    </source>
</evidence>
<dbReference type="InterPro" id="IPR029044">
    <property type="entry name" value="Nucleotide-diphossugar_trans"/>
</dbReference>
<dbReference type="Pfam" id="PF02348">
    <property type="entry name" value="CTP_transf_3"/>
    <property type="match status" value="1"/>
</dbReference>
<dbReference type="NCBIfam" id="NF009905">
    <property type="entry name" value="PRK13368.1"/>
    <property type="match status" value="1"/>
</dbReference>
<keyword evidence="2 5" id="KW-0808">Transferase</keyword>
<comment type="pathway">
    <text evidence="5">Nucleotide-sugar biosynthesis; CMP-3-deoxy-D-manno-octulosonate biosynthesis; CMP-3-deoxy-D-manno-octulosonate from 3-deoxy-D-manno-octulosonate and CTP: step 1/1.</text>
</comment>
<dbReference type="GO" id="GO:0016020">
    <property type="term" value="C:membrane"/>
    <property type="evidence" value="ECO:0007669"/>
    <property type="project" value="UniProtKB-SubCell"/>
</dbReference>
<dbReference type="InterPro" id="IPR003329">
    <property type="entry name" value="Cytidylyl_trans"/>
</dbReference>
<dbReference type="NCBIfam" id="NF003952">
    <property type="entry name" value="PRK05450.1-5"/>
    <property type="match status" value="1"/>
</dbReference>
<comment type="caution">
    <text evidence="6">The sequence shown here is derived from an EMBL/GenBank/DDBJ whole genome shotgun (WGS) entry which is preliminary data.</text>
</comment>
<evidence type="ECO:0000256" key="4">
    <source>
        <dbReference type="ARBA" id="ARBA00022985"/>
    </source>
</evidence>
<evidence type="ECO:0000313" key="7">
    <source>
        <dbReference type="Proteomes" id="UP000245489"/>
    </source>
</evidence>
<name>A0A316EAI3_9BACT</name>
<dbReference type="EMBL" id="QGGO01000010">
    <property type="protein sequence ID" value="PWK26662.1"/>
    <property type="molecule type" value="Genomic_DNA"/>
</dbReference>
<accession>A0A316EAI3</accession>
<evidence type="ECO:0000313" key="6">
    <source>
        <dbReference type="EMBL" id="PWK26662.1"/>
    </source>
</evidence>
<keyword evidence="5" id="KW-0963">Cytoplasm</keyword>
<dbReference type="NCBIfam" id="TIGR00466">
    <property type="entry name" value="kdsB"/>
    <property type="match status" value="1"/>
</dbReference>
<dbReference type="FunFam" id="3.90.550.10:FF:000011">
    <property type="entry name" value="3-deoxy-manno-octulosonate cytidylyltransferase"/>
    <property type="match status" value="1"/>
</dbReference>
<dbReference type="NCBIfam" id="NF003950">
    <property type="entry name" value="PRK05450.1-3"/>
    <property type="match status" value="1"/>
</dbReference>
<dbReference type="EC" id="2.7.7.38" evidence="5"/>
<evidence type="ECO:0000256" key="1">
    <source>
        <dbReference type="ARBA" id="ARBA00004370"/>
    </source>
</evidence>
<organism evidence="6 7">
    <name type="scientific">Arcicella aurantiaca</name>
    <dbReference type="NCBI Taxonomy" id="591202"/>
    <lineage>
        <taxon>Bacteria</taxon>
        <taxon>Pseudomonadati</taxon>
        <taxon>Bacteroidota</taxon>
        <taxon>Cytophagia</taxon>
        <taxon>Cytophagales</taxon>
        <taxon>Flectobacillaceae</taxon>
        <taxon>Arcicella</taxon>
    </lineage>
</organism>
<keyword evidence="7" id="KW-1185">Reference proteome</keyword>
<dbReference type="InterPro" id="IPR004528">
    <property type="entry name" value="KdsB"/>
</dbReference>
<dbReference type="GO" id="GO:0033468">
    <property type="term" value="P:CMP-keto-3-deoxy-D-manno-octulosonic acid biosynthetic process"/>
    <property type="evidence" value="ECO:0007669"/>
    <property type="project" value="UniProtKB-UniRule"/>
</dbReference>
<dbReference type="RefSeq" id="WP_229201504.1">
    <property type="nucleotide sequence ID" value="NZ_QGGO01000010.1"/>
</dbReference>
<dbReference type="CDD" id="cd02517">
    <property type="entry name" value="CMP-KDO-Synthetase"/>
    <property type="match status" value="1"/>
</dbReference>
<keyword evidence="3 5" id="KW-0548">Nucleotidyltransferase</keyword>
<dbReference type="GO" id="GO:0009103">
    <property type="term" value="P:lipopolysaccharide biosynthetic process"/>
    <property type="evidence" value="ECO:0007669"/>
    <property type="project" value="UniProtKB-UniRule"/>
</dbReference>
<comment type="catalytic activity">
    <reaction evidence="5">
        <text>3-deoxy-alpha-D-manno-oct-2-ulosonate + CTP = CMP-3-deoxy-beta-D-manno-octulosonate + diphosphate</text>
        <dbReference type="Rhea" id="RHEA:23448"/>
        <dbReference type="ChEBI" id="CHEBI:33019"/>
        <dbReference type="ChEBI" id="CHEBI:37563"/>
        <dbReference type="ChEBI" id="CHEBI:85986"/>
        <dbReference type="ChEBI" id="CHEBI:85987"/>
        <dbReference type="EC" id="2.7.7.38"/>
    </reaction>
</comment>
<dbReference type="PANTHER" id="PTHR42866:SF2">
    <property type="entry name" value="3-DEOXY-MANNO-OCTULOSONATE CYTIDYLYLTRANSFERASE, MITOCHONDRIAL"/>
    <property type="match status" value="1"/>
</dbReference>
<reference evidence="6 7" key="1">
    <citation type="submission" date="2018-05" db="EMBL/GenBank/DDBJ databases">
        <title>Genomic Encyclopedia of Archaeal and Bacterial Type Strains, Phase II (KMG-II): from individual species to whole genera.</title>
        <authorList>
            <person name="Goeker M."/>
        </authorList>
    </citation>
    <scope>NUCLEOTIDE SEQUENCE [LARGE SCALE GENOMIC DNA]</scope>
    <source>
        <strain evidence="6 7">DSM 22214</strain>
    </source>
</reference>
<gene>
    <name evidence="5" type="primary">kdsB</name>
    <name evidence="6" type="ORF">LV89_02171</name>
</gene>
<dbReference type="Gene3D" id="3.90.550.10">
    <property type="entry name" value="Spore Coat Polysaccharide Biosynthesis Protein SpsA, Chain A"/>
    <property type="match status" value="1"/>
</dbReference>
<comment type="subcellular location">
    <subcellularLocation>
        <location evidence="5">Cytoplasm</location>
    </subcellularLocation>
    <subcellularLocation>
        <location evidence="1">Membrane</location>
    </subcellularLocation>
</comment>
<comment type="similarity">
    <text evidence="5">Belongs to the KdsB family.</text>
</comment>
<keyword evidence="4 5" id="KW-0448">Lipopolysaccharide biosynthesis</keyword>